<reference evidence="1" key="1">
    <citation type="journal article" date="2023" name="Mol. Phylogenet. Evol.">
        <title>Genome-scale phylogeny and comparative genomics of the fungal order Sordariales.</title>
        <authorList>
            <person name="Hensen N."/>
            <person name="Bonometti L."/>
            <person name="Westerberg I."/>
            <person name="Brannstrom I.O."/>
            <person name="Guillou S."/>
            <person name="Cros-Aarteil S."/>
            <person name="Calhoun S."/>
            <person name="Haridas S."/>
            <person name="Kuo A."/>
            <person name="Mondo S."/>
            <person name="Pangilinan J."/>
            <person name="Riley R."/>
            <person name="LaButti K."/>
            <person name="Andreopoulos B."/>
            <person name="Lipzen A."/>
            <person name="Chen C."/>
            <person name="Yan M."/>
            <person name="Daum C."/>
            <person name="Ng V."/>
            <person name="Clum A."/>
            <person name="Steindorff A."/>
            <person name="Ohm R.A."/>
            <person name="Martin F."/>
            <person name="Silar P."/>
            <person name="Natvig D.O."/>
            <person name="Lalanne C."/>
            <person name="Gautier V."/>
            <person name="Ament-Velasquez S.L."/>
            <person name="Kruys A."/>
            <person name="Hutchinson M.I."/>
            <person name="Powell A.J."/>
            <person name="Barry K."/>
            <person name="Miller A.N."/>
            <person name="Grigoriev I.V."/>
            <person name="Debuchy R."/>
            <person name="Gladieux P."/>
            <person name="Hiltunen Thoren M."/>
            <person name="Johannesson H."/>
        </authorList>
    </citation>
    <scope>NUCLEOTIDE SEQUENCE</scope>
    <source>
        <strain evidence="1">CBS 731.68</strain>
    </source>
</reference>
<dbReference type="RefSeq" id="XP_062643560.1">
    <property type="nucleotide sequence ID" value="XM_062793794.1"/>
</dbReference>
<accession>A0AAN6TSB6</accession>
<proteinExistence type="predicted"/>
<sequence>MSDSEEVSYSREATIATITDYYTFLTRMYMNESQVIYPPTEGWPSIVNADPGKLQDLGKSDEVLSLLAHLPYIRCPGDWNYEADAVPRCSFEDWSYLFETLDRGGSKVESVRDYTEGFPLRDLSLPHVIGLSHADQEDSPVILLDTELDIIHWEDCTRPYEVGRNRARVDWEELKKDRLDLDDLDDVVSQTEKDWRYSASAWAIPDFFEVLKDEFRTLNWVPISPYTVRGSKERWTEVGMMSMLKEIYRQHGWPDLAAYRKTEWLEAVRRALVENSSRLCVTEANQGPVRM</sequence>
<name>A0AAN6TSB6_9PEZI</name>
<organism evidence="1 2">
    <name type="scientific">Parathielavia appendiculata</name>
    <dbReference type="NCBI Taxonomy" id="2587402"/>
    <lineage>
        <taxon>Eukaryota</taxon>
        <taxon>Fungi</taxon>
        <taxon>Dikarya</taxon>
        <taxon>Ascomycota</taxon>
        <taxon>Pezizomycotina</taxon>
        <taxon>Sordariomycetes</taxon>
        <taxon>Sordariomycetidae</taxon>
        <taxon>Sordariales</taxon>
        <taxon>Chaetomiaceae</taxon>
        <taxon>Parathielavia</taxon>
    </lineage>
</organism>
<reference evidence="1" key="2">
    <citation type="submission" date="2023-05" db="EMBL/GenBank/DDBJ databases">
        <authorList>
            <consortium name="Lawrence Berkeley National Laboratory"/>
            <person name="Steindorff A."/>
            <person name="Hensen N."/>
            <person name="Bonometti L."/>
            <person name="Westerberg I."/>
            <person name="Brannstrom I.O."/>
            <person name="Guillou S."/>
            <person name="Cros-Aarteil S."/>
            <person name="Calhoun S."/>
            <person name="Haridas S."/>
            <person name="Kuo A."/>
            <person name="Mondo S."/>
            <person name="Pangilinan J."/>
            <person name="Riley R."/>
            <person name="Labutti K."/>
            <person name="Andreopoulos B."/>
            <person name="Lipzen A."/>
            <person name="Chen C."/>
            <person name="Yanf M."/>
            <person name="Daum C."/>
            <person name="Ng V."/>
            <person name="Clum A."/>
            <person name="Ohm R."/>
            <person name="Martin F."/>
            <person name="Silar P."/>
            <person name="Natvig D."/>
            <person name="Lalanne C."/>
            <person name="Gautier V."/>
            <person name="Ament-Velasquez S.L."/>
            <person name="Kruys A."/>
            <person name="Hutchinson M.I."/>
            <person name="Powell A.J."/>
            <person name="Barry K."/>
            <person name="Miller A.N."/>
            <person name="Grigoriev I.V."/>
            <person name="Debuchy R."/>
            <person name="Gladieux P."/>
            <person name="Thoren M.H."/>
            <person name="Johannesson H."/>
        </authorList>
    </citation>
    <scope>NUCLEOTIDE SEQUENCE</scope>
    <source>
        <strain evidence="1">CBS 731.68</strain>
    </source>
</reference>
<dbReference type="EMBL" id="MU853244">
    <property type="protein sequence ID" value="KAK4119787.1"/>
    <property type="molecule type" value="Genomic_DNA"/>
</dbReference>
<evidence type="ECO:0000313" key="1">
    <source>
        <dbReference type="EMBL" id="KAK4119787.1"/>
    </source>
</evidence>
<dbReference type="Proteomes" id="UP001302602">
    <property type="component" value="Unassembled WGS sequence"/>
</dbReference>
<gene>
    <name evidence="1" type="ORF">N657DRAFT_649755</name>
</gene>
<evidence type="ECO:0000313" key="2">
    <source>
        <dbReference type="Proteomes" id="UP001302602"/>
    </source>
</evidence>
<dbReference type="AlphaFoldDB" id="A0AAN6TSB6"/>
<comment type="caution">
    <text evidence="1">The sequence shown here is derived from an EMBL/GenBank/DDBJ whole genome shotgun (WGS) entry which is preliminary data.</text>
</comment>
<protein>
    <submittedName>
        <fullName evidence="1">Uncharacterized protein</fullName>
    </submittedName>
</protein>
<keyword evidence="2" id="KW-1185">Reference proteome</keyword>
<dbReference type="GeneID" id="87830563"/>